<evidence type="ECO:0000256" key="1">
    <source>
        <dbReference type="ARBA" id="ARBA00023125"/>
    </source>
</evidence>
<reference evidence="6" key="2">
    <citation type="journal article" date="2023" name="MicrobiologyOpen">
        <title>Genomics of the tumorigenes clade of the family Rhizobiaceae and description of Rhizobium rhododendri sp. nov.</title>
        <authorList>
            <person name="Kuzmanovic N."/>
            <person name="diCenzo G.C."/>
            <person name="Bunk B."/>
            <person name="Sproeer C."/>
            <person name="Fruehling A."/>
            <person name="Neumann-Schaal M."/>
            <person name="Overmann J."/>
            <person name="Smalla K."/>
        </authorList>
    </citation>
    <scope>NUCLEOTIDE SEQUENCE [LARGE SCALE GENOMIC DNA]</scope>
    <source>
        <strain evidence="6">1078</strain>
        <plasmid evidence="6">pRt1078</plasmid>
    </source>
</reference>
<evidence type="ECO:0000256" key="2">
    <source>
        <dbReference type="ARBA" id="ARBA00023172"/>
    </source>
</evidence>
<dbReference type="KEGG" id="rtu:PR017_17780"/>
<dbReference type="InterPro" id="IPR036162">
    <property type="entry name" value="Resolvase-like_N_sf"/>
</dbReference>
<dbReference type="RefSeq" id="WP_111218126.1">
    <property type="nucleotide sequence ID" value="NZ_CP117256.1"/>
</dbReference>
<dbReference type="Pfam" id="PF00239">
    <property type="entry name" value="Resolvase"/>
    <property type="match status" value="1"/>
</dbReference>
<dbReference type="PROSITE" id="PS51736">
    <property type="entry name" value="RECOMBINASES_3"/>
    <property type="match status" value="1"/>
</dbReference>
<evidence type="ECO:0000259" key="4">
    <source>
        <dbReference type="PROSITE" id="PS51736"/>
    </source>
</evidence>
<dbReference type="EMBL" id="CP117256">
    <property type="protein sequence ID" value="WFR97765.1"/>
    <property type="molecule type" value="Genomic_DNA"/>
</dbReference>
<feature type="domain" description="Resolvase/invertase-type recombinase catalytic" evidence="4">
    <location>
        <begin position="10"/>
        <end position="143"/>
    </location>
</feature>
<dbReference type="InterPro" id="IPR006119">
    <property type="entry name" value="Resolv_N"/>
</dbReference>
<dbReference type="Gene3D" id="3.40.50.1390">
    <property type="entry name" value="Resolvase, N-terminal catalytic domain"/>
    <property type="match status" value="1"/>
</dbReference>
<protein>
    <submittedName>
        <fullName evidence="5">Recombinase family protein</fullName>
    </submittedName>
</protein>
<dbReference type="SMART" id="SM00857">
    <property type="entry name" value="Resolvase"/>
    <property type="match status" value="1"/>
</dbReference>
<geneLocation type="plasmid" evidence="5 6">
    <name>pRt1078</name>
</geneLocation>
<organism evidence="5 6">
    <name type="scientific">Rhizobium tumorigenes</name>
    <dbReference type="NCBI Taxonomy" id="2041385"/>
    <lineage>
        <taxon>Bacteria</taxon>
        <taxon>Pseudomonadati</taxon>
        <taxon>Pseudomonadota</taxon>
        <taxon>Alphaproteobacteria</taxon>
        <taxon>Hyphomicrobiales</taxon>
        <taxon>Rhizobiaceae</taxon>
        <taxon>Rhizobium/Agrobacterium group</taxon>
        <taxon>Rhizobium</taxon>
    </lineage>
</organism>
<dbReference type="Proteomes" id="UP000249499">
    <property type="component" value="Plasmid pRt1078"/>
</dbReference>
<keyword evidence="6" id="KW-1185">Reference proteome</keyword>
<gene>
    <name evidence="5" type="ORF">PR017_17780</name>
</gene>
<dbReference type="GO" id="GO:0000150">
    <property type="term" value="F:DNA strand exchange activity"/>
    <property type="evidence" value="ECO:0007669"/>
    <property type="project" value="InterPro"/>
</dbReference>
<evidence type="ECO:0000313" key="6">
    <source>
        <dbReference type="Proteomes" id="UP000249499"/>
    </source>
</evidence>
<name>A0AAF1KTX4_9HYPH</name>
<dbReference type="PANTHER" id="PTHR30461">
    <property type="entry name" value="DNA-INVERTASE FROM LAMBDOID PROPHAGE"/>
    <property type="match status" value="1"/>
</dbReference>
<accession>A0AAF1KTX4</accession>
<dbReference type="GO" id="GO:0003677">
    <property type="term" value="F:DNA binding"/>
    <property type="evidence" value="ECO:0007669"/>
    <property type="project" value="UniProtKB-KW"/>
</dbReference>
<dbReference type="PANTHER" id="PTHR30461:SF2">
    <property type="entry name" value="SERINE RECOMBINASE PINE-RELATED"/>
    <property type="match status" value="1"/>
</dbReference>
<keyword evidence="1" id="KW-0238">DNA-binding</keyword>
<sequence>MSSIQPSAPRLIGYARTVPGEEPRDSQIDDLRAAGCDRIFEEHGTSASRDRPVLTRLLGDLSAGDVLIVVRLERLGLSTRHLLPLMEDLEQRGVQLRSIGDSIDTAPPNGAVCLAMARAIASLEKALTGESTRAGIKLAKQRGRLAGNPGLRDRRPDALQALSRARDKIYLDELMASAESWLPTVQQLRPDHSWDNIALVLNRRGMDWTTERLRRAVHRLAREKLADPDLLVRSPRRGPDDRLMTLIAAIAIADPTLSLRGIGAQLELLGEKPPRGGRKWQPSSVRHFLDEGRRFGLIRG</sequence>
<dbReference type="CDD" id="cd03768">
    <property type="entry name" value="SR_ResInv"/>
    <property type="match status" value="1"/>
</dbReference>
<keyword evidence="2" id="KW-0233">DNA recombination</keyword>
<evidence type="ECO:0000256" key="3">
    <source>
        <dbReference type="SAM" id="MobiDB-lite"/>
    </source>
</evidence>
<reference evidence="5 6" key="1">
    <citation type="journal article" date="2018" name="Sci. Rep.">
        <title>Rhizobium tumorigenes sp. nov., a novel plant tumorigenic bacterium isolated from cane gall tumors on thornless blackberry.</title>
        <authorList>
            <person name="Kuzmanovi N."/>
            <person name="Smalla K."/>
            <person name="Gronow S."/>
            <person name="PuBawska J."/>
        </authorList>
    </citation>
    <scope>NUCLEOTIDE SEQUENCE [LARGE SCALE GENOMIC DNA]</scope>
    <source>
        <strain evidence="5 6">1078</strain>
    </source>
</reference>
<evidence type="ECO:0000313" key="5">
    <source>
        <dbReference type="EMBL" id="WFR97765.1"/>
    </source>
</evidence>
<proteinExistence type="predicted"/>
<dbReference type="AlphaFoldDB" id="A0AAF1KTX4"/>
<dbReference type="SUPFAM" id="SSF53041">
    <property type="entry name" value="Resolvase-like"/>
    <property type="match status" value="1"/>
</dbReference>
<dbReference type="InterPro" id="IPR050639">
    <property type="entry name" value="SSR_resolvase"/>
</dbReference>
<feature type="region of interest" description="Disordered" evidence="3">
    <location>
        <begin position="1"/>
        <end position="26"/>
    </location>
</feature>
<keyword evidence="5" id="KW-0614">Plasmid</keyword>